<comment type="caution">
    <text evidence="2">The sequence shown here is derived from an EMBL/GenBank/DDBJ whole genome shotgun (WGS) entry which is preliminary data.</text>
</comment>
<evidence type="ECO:0000259" key="1">
    <source>
        <dbReference type="Pfam" id="PF10145"/>
    </source>
</evidence>
<protein>
    <submittedName>
        <fullName evidence="2">Phage tail length tape-measure protein</fullName>
    </submittedName>
</protein>
<name>A0A2A5T3L0_9GAMM</name>
<gene>
    <name evidence="2" type="ORF">BTN49_1668</name>
</gene>
<dbReference type="AlphaFoldDB" id="A0A2A5T3L0"/>
<reference evidence="3" key="1">
    <citation type="submission" date="2017-04" db="EMBL/GenBank/DDBJ databases">
        <title>Genome evolution of the luminous symbionts of deep sea anglerfish.</title>
        <authorList>
            <person name="Hendry T.A."/>
        </authorList>
    </citation>
    <scope>NUCLEOTIDE SEQUENCE [LARGE SCALE GENOMIC DNA]</scope>
</reference>
<evidence type="ECO:0000313" key="3">
    <source>
        <dbReference type="Proteomes" id="UP000219020"/>
    </source>
</evidence>
<evidence type="ECO:0000313" key="2">
    <source>
        <dbReference type="EMBL" id="PCS22710.1"/>
    </source>
</evidence>
<dbReference type="Proteomes" id="UP000219020">
    <property type="component" value="Unassembled WGS sequence"/>
</dbReference>
<sequence>MLGSQTAKVIKIFKTTQSEMSEGFTSEGASATVVGVSMSEQIGVLGTLKATMSGSVSGTKYRTFLSGISKVQHAININFLDSQHKLLPIVDTFNILKARYSDVISIAESAELSKAFGTQEATSMLNLLMQNTNGLKISIAELEKDKGLRIAEEMAADITDQLEHMQQSIFATWVAIASALLPAIIR</sequence>
<dbReference type="InterPro" id="IPR010090">
    <property type="entry name" value="Phage_tape_meas"/>
</dbReference>
<keyword evidence="3" id="KW-1185">Reference proteome</keyword>
<dbReference type="EMBL" id="NBYY01000015">
    <property type="protein sequence ID" value="PCS22710.1"/>
    <property type="molecule type" value="Genomic_DNA"/>
</dbReference>
<accession>A0A2A5T3L0</accession>
<dbReference type="RefSeq" id="WP_097356503.1">
    <property type="nucleotide sequence ID" value="NZ_CAWOZG010000008.1"/>
</dbReference>
<feature type="domain" description="Phage tail tape measure protein" evidence="1">
    <location>
        <begin position="4"/>
        <end position="117"/>
    </location>
</feature>
<proteinExistence type="predicted"/>
<dbReference type="Pfam" id="PF10145">
    <property type="entry name" value="PhageMin_Tail"/>
    <property type="match status" value="1"/>
</dbReference>
<organism evidence="2 3">
    <name type="scientific">Candidatus Enterovibrio escicola</name>
    <dbReference type="NCBI Taxonomy" id="1927127"/>
    <lineage>
        <taxon>Bacteria</taxon>
        <taxon>Pseudomonadati</taxon>
        <taxon>Pseudomonadota</taxon>
        <taxon>Gammaproteobacteria</taxon>
        <taxon>Vibrionales</taxon>
        <taxon>Vibrionaceae</taxon>
        <taxon>Enterovibrio</taxon>
    </lineage>
</organism>